<feature type="coiled-coil region" evidence="1">
    <location>
        <begin position="141"/>
        <end position="168"/>
    </location>
</feature>
<dbReference type="PANTHER" id="PTHR46135:SF3">
    <property type="entry name" value="NME_NM23 FAMILY MEMBER 8"/>
    <property type="match status" value="1"/>
</dbReference>
<feature type="compositionally biased region" description="Acidic residues" evidence="2">
    <location>
        <begin position="527"/>
        <end position="551"/>
    </location>
</feature>
<dbReference type="InterPro" id="IPR036249">
    <property type="entry name" value="Thioredoxin-like_sf"/>
</dbReference>
<dbReference type="RefSeq" id="XP_018319594.1">
    <property type="nucleotide sequence ID" value="XM_018464092.2"/>
</dbReference>
<feature type="domain" description="DUF4746" evidence="4">
    <location>
        <begin position="325"/>
        <end position="498"/>
    </location>
</feature>
<keyword evidence="5" id="KW-1185">Reference proteome</keyword>
<keyword evidence="1" id="KW-0175">Coiled coil</keyword>
<evidence type="ECO:0000256" key="1">
    <source>
        <dbReference type="SAM" id="Coils"/>
    </source>
</evidence>
<evidence type="ECO:0000256" key="2">
    <source>
        <dbReference type="SAM" id="MobiDB-lite"/>
    </source>
</evidence>
<gene>
    <name evidence="6 7" type="primary">LOC108733061</name>
</gene>
<organism evidence="5 6">
    <name type="scientific">Agrilus planipennis</name>
    <name type="common">Emerald ash borer</name>
    <name type="synonym">Agrilus marcopoli</name>
    <dbReference type="NCBI Taxonomy" id="224129"/>
    <lineage>
        <taxon>Eukaryota</taxon>
        <taxon>Metazoa</taxon>
        <taxon>Ecdysozoa</taxon>
        <taxon>Arthropoda</taxon>
        <taxon>Hexapoda</taxon>
        <taxon>Insecta</taxon>
        <taxon>Pterygota</taxon>
        <taxon>Neoptera</taxon>
        <taxon>Endopterygota</taxon>
        <taxon>Coleoptera</taxon>
        <taxon>Polyphaga</taxon>
        <taxon>Elateriformia</taxon>
        <taxon>Buprestoidea</taxon>
        <taxon>Buprestidae</taxon>
        <taxon>Agrilinae</taxon>
        <taxon>Agrilus</taxon>
    </lineage>
</organism>
<dbReference type="Gene3D" id="3.40.30.10">
    <property type="entry name" value="Glutaredoxin"/>
    <property type="match status" value="1"/>
</dbReference>
<dbReference type="PANTHER" id="PTHR46135">
    <property type="entry name" value="NME/NM23 FAMILY MEMBER 8"/>
    <property type="match status" value="1"/>
</dbReference>
<evidence type="ECO:0000313" key="6">
    <source>
        <dbReference type="RefSeq" id="XP_018319594.1"/>
    </source>
</evidence>
<proteinExistence type="predicted"/>
<evidence type="ECO:0000313" key="7">
    <source>
        <dbReference type="RefSeq" id="XP_018319599.1"/>
    </source>
</evidence>
<accession>A0A1W4W660</accession>
<dbReference type="InterPro" id="IPR051766">
    <property type="entry name" value="TXND_domain-containing"/>
</dbReference>
<dbReference type="SUPFAM" id="SSF52833">
    <property type="entry name" value="Thioredoxin-like"/>
    <property type="match status" value="1"/>
</dbReference>
<evidence type="ECO:0000259" key="4">
    <source>
        <dbReference type="Pfam" id="PF15928"/>
    </source>
</evidence>
<dbReference type="RefSeq" id="XP_018319599.1">
    <property type="nucleotide sequence ID" value="XM_018464097.2"/>
</dbReference>
<dbReference type="InterPro" id="IPR013766">
    <property type="entry name" value="Thioredoxin_domain"/>
</dbReference>
<evidence type="ECO:0000259" key="3">
    <source>
        <dbReference type="Pfam" id="PF00085"/>
    </source>
</evidence>
<feature type="region of interest" description="Disordered" evidence="2">
    <location>
        <begin position="326"/>
        <end position="349"/>
    </location>
</feature>
<dbReference type="Pfam" id="PF00085">
    <property type="entry name" value="Thioredoxin"/>
    <property type="match status" value="1"/>
</dbReference>
<protein>
    <submittedName>
        <fullName evidence="6 7">Fibrous sheath CABYR-binding protein</fullName>
    </submittedName>
</protein>
<dbReference type="Proteomes" id="UP000192223">
    <property type="component" value="Unplaced"/>
</dbReference>
<feature type="compositionally biased region" description="Pro residues" evidence="2">
    <location>
        <begin position="574"/>
        <end position="588"/>
    </location>
</feature>
<dbReference type="Pfam" id="PF15928">
    <property type="entry name" value="DUF4746"/>
    <property type="match status" value="1"/>
</dbReference>
<feature type="region of interest" description="Disordered" evidence="2">
    <location>
        <begin position="495"/>
        <end position="623"/>
    </location>
</feature>
<reference evidence="6 7" key="1">
    <citation type="submission" date="2025-04" db="UniProtKB">
        <authorList>
            <consortium name="RefSeq"/>
        </authorList>
    </citation>
    <scope>IDENTIFICATION</scope>
    <source>
        <tissue evidence="6 7">Entire body</tissue>
    </source>
</reference>
<dbReference type="STRING" id="224129.A0A1W4W660"/>
<dbReference type="InterPro" id="IPR031827">
    <property type="entry name" value="DUF4746"/>
</dbReference>
<evidence type="ECO:0000313" key="5">
    <source>
        <dbReference type="Proteomes" id="UP000192223"/>
    </source>
</evidence>
<dbReference type="AlphaFoldDB" id="A0A1W4W660"/>
<feature type="compositionally biased region" description="Pro residues" evidence="2">
    <location>
        <begin position="595"/>
        <end position="610"/>
    </location>
</feature>
<dbReference type="OrthoDB" id="10263751at2759"/>
<feature type="compositionally biased region" description="Acidic residues" evidence="2">
    <location>
        <begin position="326"/>
        <end position="343"/>
    </location>
</feature>
<dbReference type="GeneID" id="108733061"/>
<sequence length="623" mass="68654">MAKKGQAVQFQTELNSDEDWEKFIAREGLLIIDIYSEWAGPCSSMAPNLKKVKLEIGGDLVQMAIANNENIEILKRFRGKSEPTWMFVAGGKMVGITFGANAPKLNKFIAEEIKREEACLKGERERIMYEFEEFIGEERERWEAEQEIIKAAEAIETAKREKQKLEWRTIVAENCLENFPDYGCAILFPQCKVEAKPVVADALQQNGINLFKEEPVQLTEQMIEEILYFSEMTFLDEEVEVLLKDRSSILLLKPSVAELPAPVDQVVLQAIYGLSKQPPGDPDSPALQFFAPLPPPPKEKKTEGGFEGLGDIPLGLPGLGLLGDEEEAPVEEEQEEEVEEEELGPPVTGVWAPPNSYTRAFIIKNCFPKLHASIALEEPQPTPPHLAIAFDAFRRREILELVENYPNEVLRYGFFTSEDPDKAQLIAKNVRKFEQLLAKKVPTYEERLVIQLSKKKSEAVLAFITVNPTRVSNNVVDGEEECKKFFPEGYDEPIEEEVVEEEKPKKKKKKKAKEGGEEAATAASVAEAEEGPEEGGEEGGAEGEEGGDESPTEVGEGGEAPPPPAPTSEAPPVVQAPPPPPTEVPPPAEAAAPPTEAPPPPPAEAPPPPAEEADKATSPIPEE</sequence>
<name>A0A1W4W660_AGRPL</name>
<dbReference type="KEGG" id="apln:108733061"/>
<feature type="domain" description="Thioredoxin" evidence="3">
    <location>
        <begin position="15"/>
        <end position="110"/>
    </location>
</feature>